<keyword evidence="4" id="KW-1185">Reference proteome</keyword>
<sequence>MKANSLWLMLVACGLVFAATSHAGVIDPECDAKKAAKSAVAKATVGVGGRCNASEAVKDTAEKVVEDKLPQDGAAGQLVDKATGKDETIKDKAVDAVVPDKLQKNNQDKHKVKKDKQR</sequence>
<comment type="caution">
    <text evidence="3">The sequence shown here is derived from an EMBL/GenBank/DDBJ whole genome shotgun (WGS) entry which is preliminary data.</text>
</comment>
<gene>
    <name evidence="3" type="ORF">L2672_05145</name>
</gene>
<evidence type="ECO:0000256" key="2">
    <source>
        <dbReference type="SAM" id="SignalP"/>
    </source>
</evidence>
<keyword evidence="2" id="KW-0732">Signal</keyword>
<reference evidence="3" key="1">
    <citation type="submission" date="2022-01" db="EMBL/GenBank/DDBJ databases">
        <title>Whole genome-based taxonomy of the Shewanellaceae.</title>
        <authorList>
            <person name="Martin-Rodriguez A.J."/>
        </authorList>
    </citation>
    <scope>NUCLEOTIDE SEQUENCE</scope>
    <source>
        <strain evidence="3">DSM 16422</strain>
    </source>
</reference>
<proteinExistence type="predicted"/>
<dbReference type="EMBL" id="JAKIKP010000003">
    <property type="protein sequence ID" value="MCL1142076.1"/>
    <property type="molecule type" value="Genomic_DNA"/>
</dbReference>
<evidence type="ECO:0000313" key="3">
    <source>
        <dbReference type="EMBL" id="MCL1142076.1"/>
    </source>
</evidence>
<feature type="region of interest" description="Disordered" evidence="1">
    <location>
        <begin position="96"/>
        <end position="118"/>
    </location>
</feature>
<organism evidence="3 4">
    <name type="scientific">Shewanella gaetbuli</name>
    <dbReference type="NCBI Taxonomy" id="220752"/>
    <lineage>
        <taxon>Bacteria</taxon>
        <taxon>Pseudomonadati</taxon>
        <taxon>Pseudomonadota</taxon>
        <taxon>Gammaproteobacteria</taxon>
        <taxon>Alteromonadales</taxon>
        <taxon>Shewanellaceae</taxon>
        <taxon>Shewanella</taxon>
    </lineage>
</organism>
<feature type="signal peptide" evidence="2">
    <location>
        <begin position="1"/>
        <end position="23"/>
    </location>
</feature>
<protein>
    <submittedName>
        <fullName evidence="3">Uncharacterized protein</fullName>
    </submittedName>
</protein>
<evidence type="ECO:0000313" key="4">
    <source>
        <dbReference type="Proteomes" id="UP001139333"/>
    </source>
</evidence>
<dbReference type="RefSeq" id="WP_248994763.1">
    <property type="nucleotide sequence ID" value="NZ_JAKIKP010000003.1"/>
</dbReference>
<accession>A0A9X1ZIE4</accession>
<feature type="chain" id="PRO_5040748213" evidence="2">
    <location>
        <begin position="24"/>
        <end position="118"/>
    </location>
</feature>
<evidence type="ECO:0000256" key="1">
    <source>
        <dbReference type="SAM" id="MobiDB-lite"/>
    </source>
</evidence>
<name>A0A9X1ZIE4_9GAMM</name>
<dbReference type="AlphaFoldDB" id="A0A9X1ZIE4"/>
<dbReference type="Proteomes" id="UP001139333">
    <property type="component" value="Unassembled WGS sequence"/>
</dbReference>